<feature type="transmembrane region" description="Helical" evidence="1">
    <location>
        <begin position="180"/>
        <end position="206"/>
    </location>
</feature>
<dbReference type="OMA" id="THAPMLE"/>
<dbReference type="Proteomes" id="UP000075243">
    <property type="component" value="Chromosome 3"/>
</dbReference>
<dbReference type="STRING" id="3821.A0A151TUS0"/>
<keyword evidence="1" id="KW-1133">Transmembrane helix</keyword>
<dbReference type="Pfam" id="PF03649">
    <property type="entry name" value="UPF0014"/>
    <property type="match status" value="1"/>
</dbReference>
<feature type="transmembrane region" description="Helical" evidence="1">
    <location>
        <begin position="58"/>
        <end position="81"/>
    </location>
</feature>
<dbReference type="Gramene" id="C.cajan_09778.t">
    <property type="protein sequence ID" value="C.cajan_09778.t"/>
    <property type="gene ID" value="C.cajan_09778"/>
</dbReference>
<organism evidence="2 3">
    <name type="scientific">Cajanus cajan</name>
    <name type="common">Pigeon pea</name>
    <name type="synonym">Cajanus indicus</name>
    <dbReference type="NCBI Taxonomy" id="3821"/>
    <lineage>
        <taxon>Eukaryota</taxon>
        <taxon>Viridiplantae</taxon>
        <taxon>Streptophyta</taxon>
        <taxon>Embryophyta</taxon>
        <taxon>Tracheophyta</taxon>
        <taxon>Spermatophyta</taxon>
        <taxon>Magnoliopsida</taxon>
        <taxon>eudicotyledons</taxon>
        <taxon>Gunneridae</taxon>
        <taxon>Pentapetalae</taxon>
        <taxon>rosids</taxon>
        <taxon>fabids</taxon>
        <taxon>Fabales</taxon>
        <taxon>Fabaceae</taxon>
        <taxon>Papilionoideae</taxon>
        <taxon>50 kb inversion clade</taxon>
        <taxon>NPAAA clade</taxon>
        <taxon>indigoferoid/millettioid clade</taxon>
        <taxon>Phaseoleae</taxon>
        <taxon>Cajanus</taxon>
    </lineage>
</organism>
<keyword evidence="3" id="KW-1185">Reference proteome</keyword>
<evidence type="ECO:0000313" key="3">
    <source>
        <dbReference type="Proteomes" id="UP000075243"/>
    </source>
</evidence>
<dbReference type="PANTHER" id="PTHR30028:SF1">
    <property type="entry name" value="ALUMINUM SENSITIVE-LIKE PROTEIN"/>
    <property type="match status" value="1"/>
</dbReference>
<dbReference type="EMBL" id="CM003605">
    <property type="protein sequence ID" value="KYP70822.1"/>
    <property type="molecule type" value="Genomic_DNA"/>
</dbReference>
<feature type="transmembrane region" description="Helical" evidence="1">
    <location>
        <begin position="29"/>
        <end position="46"/>
    </location>
</feature>
<keyword evidence="1" id="KW-0812">Transmembrane</keyword>
<feature type="transmembrane region" description="Helical" evidence="1">
    <location>
        <begin position="156"/>
        <end position="174"/>
    </location>
</feature>
<dbReference type="GO" id="GO:0005886">
    <property type="term" value="C:plasma membrane"/>
    <property type="evidence" value="ECO:0007669"/>
    <property type="project" value="TreeGrafter"/>
</dbReference>
<sequence>MVVAILRAFIQLSIIGFVLQFIFNQDNAGWILLAYLFMVSVAGYTAGERAKHVPRGKYVAGVSILTGTAVTMLVLVALSVFPFTPRYIIPVAGMMVGNSMTVTGVTMKRLRDDIKTQMNLVETALALGATPRQATHEQVKRALILALSPVVDNTKTVGLISLPGAMTGLIMGGASPLEAIQLQIVVMNMMIGAATISSIMATYLCWPAFFTKAYQLETKVFST</sequence>
<evidence type="ECO:0000313" key="2">
    <source>
        <dbReference type="EMBL" id="KYP70822.1"/>
    </source>
</evidence>
<feature type="transmembrane region" description="Helical" evidence="1">
    <location>
        <begin position="87"/>
        <end position="107"/>
    </location>
</feature>
<dbReference type="InterPro" id="IPR005226">
    <property type="entry name" value="UPF0014_fam"/>
</dbReference>
<dbReference type="PANTHER" id="PTHR30028">
    <property type="entry name" value="UPF0014 INNER MEMBRANE PROTEIN YBBM-RELATED"/>
    <property type="match status" value="1"/>
</dbReference>
<accession>A0A151TUS0</accession>
<dbReference type="GO" id="GO:0010044">
    <property type="term" value="P:response to aluminum ion"/>
    <property type="evidence" value="ECO:0007669"/>
    <property type="project" value="TreeGrafter"/>
</dbReference>
<keyword evidence="1" id="KW-0472">Membrane</keyword>
<protein>
    <submittedName>
        <fullName evidence="2">Protein ALUMINUM SENSITIVE 3</fullName>
    </submittedName>
</protein>
<proteinExistence type="predicted"/>
<name>A0A151TUS0_CAJCA</name>
<feature type="transmembrane region" description="Helical" evidence="1">
    <location>
        <begin position="5"/>
        <end position="23"/>
    </location>
</feature>
<reference evidence="2 3" key="1">
    <citation type="journal article" date="2012" name="Nat. Biotechnol.">
        <title>Draft genome sequence of pigeonpea (Cajanus cajan), an orphan legume crop of resource-poor farmers.</title>
        <authorList>
            <person name="Varshney R.K."/>
            <person name="Chen W."/>
            <person name="Li Y."/>
            <person name="Bharti A.K."/>
            <person name="Saxena R.K."/>
            <person name="Schlueter J.A."/>
            <person name="Donoghue M.T."/>
            <person name="Azam S."/>
            <person name="Fan G."/>
            <person name="Whaley A.M."/>
            <person name="Farmer A.D."/>
            <person name="Sheridan J."/>
            <person name="Iwata A."/>
            <person name="Tuteja R."/>
            <person name="Penmetsa R.V."/>
            <person name="Wu W."/>
            <person name="Upadhyaya H.D."/>
            <person name="Yang S.P."/>
            <person name="Shah T."/>
            <person name="Saxena K.B."/>
            <person name="Michael T."/>
            <person name="McCombie W.R."/>
            <person name="Yang B."/>
            <person name="Zhang G."/>
            <person name="Yang H."/>
            <person name="Wang J."/>
            <person name="Spillane C."/>
            <person name="Cook D.R."/>
            <person name="May G.D."/>
            <person name="Xu X."/>
            <person name="Jackson S.A."/>
        </authorList>
    </citation>
    <scope>NUCLEOTIDE SEQUENCE [LARGE SCALE GENOMIC DNA]</scope>
    <source>
        <strain evidence="3">cv. Asha</strain>
    </source>
</reference>
<evidence type="ECO:0000256" key="1">
    <source>
        <dbReference type="SAM" id="Phobius"/>
    </source>
</evidence>
<gene>
    <name evidence="2" type="ORF">KK1_010059</name>
</gene>
<dbReference type="AlphaFoldDB" id="A0A151TUS0"/>